<dbReference type="EMBL" id="CP090958">
    <property type="protein sequence ID" value="WGW12932.1"/>
    <property type="molecule type" value="Genomic_DNA"/>
</dbReference>
<dbReference type="Proteomes" id="UP001209083">
    <property type="component" value="Chromosome"/>
</dbReference>
<gene>
    <name evidence="3" type="ORF">LWF01_03930</name>
</gene>
<dbReference type="PRINTS" id="PR01438">
    <property type="entry name" value="UNVRSLSTRESS"/>
</dbReference>
<proteinExistence type="inferred from homology"/>
<sequence>MTILVGYTPNREGEAALDYAIKQAEFFAEDLLVVNAAAEQTQADDLRLIDEQQANRIRTWLAETPLSYDVRKYIRGKDAAEEIIELSEKHQVSLIVLGIRKRSPVGKLLLGSVAQSVLLRATVPVTTVKA</sequence>
<dbReference type="InterPro" id="IPR006015">
    <property type="entry name" value="Universal_stress_UspA"/>
</dbReference>
<evidence type="ECO:0000313" key="4">
    <source>
        <dbReference type="Proteomes" id="UP001209083"/>
    </source>
</evidence>
<evidence type="ECO:0000259" key="2">
    <source>
        <dbReference type="Pfam" id="PF00582"/>
    </source>
</evidence>
<dbReference type="Gene3D" id="3.40.50.620">
    <property type="entry name" value="HUPs"/>
    <property type="match status" value="1"/>
</dbReference>
<protein>
    <submittedName>
        <fullName evidence="3">Universal stress protein</fullName>
    </submittedName>
</protein>
<feature type="domain" description="UspA" evidence="2">
    <location>
        <begin position="2"/>
        <end position="129"/>
    </location>
</feature>
<evidence type="ECO:0000313" key="3">
    <source>
        <dbReference type="EMBL" id="WGW12932.1"/>
    </source>
</evidence>
<dbReference type="InterPro" id="IPR006016">
    <property type="entry name" value="UspA"/>
</dbReference>
<name>A0ABY8QV72_9MICO</name>
<dbReference type="RefSeq" id="WP_349639740.1">
    <property type="nucleotide sequence ID" value="NZ_CP090958.1"/>
</dbReference>
<dbReference type="InterPro" id="IPR014729">
    <property type="entry name" value="Rossmann-like_a/b/a_fold"/>
</dbReference>
<dbReference type="SUPFAM" id="SSF52402">
    <property type="entry name" value="Adenine nucleotide alpha hydrolases-like"/>
    <property type="match status" value="1"/>
</dbReference>
<evidence type="ECO:0000256" key="1">
    <source>
        <dbReference type="ARBA" id="ARBA00008791"/>
    </source>
</evidence>
<organism evidence="3 4">
    <name type="scientific">Saxibacter everestensis</name>
    <dbReference type="NCBI Taxonomy" id="2909229"/>
    <lineage>
        <taxon>Bacteria</taxon>
        <taxon>Bacillati</taxon>
        <taxon>Actinomycetota</taxon>
        <taxon>Actinomycetes</taxon>
        <taxon>Micrococcales</taxon>
        <taxon>Brevibacteriaceae</taxon>
        <taxon>Saxibacter</taxon>
    </lineage>
</organism>
<dbReference type="Pfam" id="PF00582">
    <property type="entry name" value="Usp"/>
    <property type="match status" value="1"/>
</dbReference>
<dbReference type="PANTHER" id="PTHR46268">
    <property type="entry name" value="STRESS RESPONSE PROTEIN NHAX"/>
    <property type="match status" value="1"/>
</dbReference>
<dbReference type="PANTHER" id="PTHR46268:SF6">
    <property type="entry name" value="UNIVERSAL STRESS PROTEIN UP12"/>
    <property type="match status" value="1"/>
</dbReference>
<reference evidence="3 4" key="1">
    <citation type="submission" date="2023-05" db="EMBL/GenBank/DDBJ databases">
        <title>Lithophilousrod everest ZFBP1038 complete genpme.</title>
        <authorList>
            <person name="Tian M."/>
        </authorList>
    </citation>
    <scope>NUCLEOTIDE SEQUENCE [LARGE SCALE GENOMIC DNA]</scope>
    <source>
        <strain evidence="3 4">ZFBP1038</strain>
    </source>
</reference>
<dbReference type="CDD" id="cd00293">
    <property type="entry name" value="USP-like"/>
    <property type="match status" value="1"/>
</dbReference>
<keyword evidence="4" id="KW-1185">Reference proteome</keyword>
<comment type="similarity">
    <text evidence="1">Belongs to the universal stress protein A family.</text>
</comment>
<accession>A0ABY8QV72</accession>